<organism evidence="1 2">
    <name type="scientific">Pseudomonas kuykendallii</name>
    <dbReference type="NCBI Taxonomy" id="1007099"/>
    <lineage>
        <taxon>Bacteria</taxon>
        <taxon>Pseudomonadati</taxon>
        <taxon>Pseudomonadota</taxon>
        <taxon>Gammaproteobacteria</taxon>
        <taxon>Pseudomonadales</taxon>
        <taxon>Pseudomonadaceae</taxon>
        <taxon>Pseudomonas</taxon>
    </lineage>
</organism>
<keyword evidence="2" id="KW-1185">Reference proteome</keyword>
<protein>
    <submittedName>
        <fullName evidence="1">Uncharacterized protein</fullName>
    </submittedName>
</protein>
<evidence type="ECO:0000313" key="2">
    <source>
        <dbReference type="Proteomes" id="UP000243778"/>
    </source>
</evidence>
<dbReference type="AlphaFoldDB" id="A0A1H2W3S0"/>
<gene>
    <name evidence="1" type="ORF">SAMN05216287_1427</name>
</gene>
<dbReference type="EMBL" id="FNNU01000002">
    <property type="protein sequence ID" value="SDW75240.1"/>
    <property type="molecule type" value="Genomic_DNA"/>
</dbReference>
<reference evidence="2" key="1">
    <citation type="submission" date="2016-10" db="EMBL/GenBank/DDBJ databases">
        <authorList>
            <person name="Varghese N."/>
            <person name="Submissions S."/>
        </authorList>
    </citation>
    <scope>NUCLEOTIDE SEQUENCE [LARGE SCALE GENOMIC DNA]</scope>
    <source>
        <strain evidence="2">NRRL B-59562</strain>
    </source>
</reference>
<name>A0A1H2W3S0_9PSED</name>
<accession>A0A1H2W3S0</accession>
<evidence type="ECO:0000313" key="1">
    <source>
        <dbReference type="EMBL" id="SDW75240.1"/>
    </source>
</evidence>
<sequence length="51" mass="5169">MIAVMVFGSNEPGSRVGVNSEFALMVPSTAQSNLAASASLLGMLKGETVPT</sequence>
<proteinExistence type="predicted"/>
<dbReference type="RefSeq" id="WP_175534310.1">
    <property type="nucleotide sequence ID" value="NZ_FNNU01000002.1"/>
</dbReference>
<dbReference type="Proteomes" id="UP000243778">
    <property type="component" value="Unassembled WGS sequence"/>
</dbReference>